<dbReference type="GO" id="GO:0015979">
    <property type="term" value="P:photosynthesis"/>
    <property type="evidence" value="ECO:0007669"/>
    <property type="project" value="InterPro"/>
</dbReference>
<dbReference type="GO" id="GO:0015995">
    <property type="term" value="P:chlorophyll biosynthetic process"/>
    <property type="evidence" value="ECO:0007669"/>
    <property type="project" value="InterPro"/>
</dbReference>
<dbReference type="PANTHER" id="PTHR31053">
    <property type="entry name" value="MAGNESIUM-PROTOPORPHYRIN IX MONOMETHYL ESTER [OXIDATIVE] CYCLASE, CHLOROPLASTIC"/>
    <property type="match status" value="1"/>
</dbReference>
<dbReference type="GO" id="GO:0046872">
    <property type="term" value="F:metal ion binding"/>
    <property type="evidence" value="ECO:0007669"/>
    <property type="project" value="InterPro"/>
</dbReference>
<reference evidence="1 2" key="1">
    <citation type="journal article" date="2018" name="Sci. Rep.">
        <title>Raphidocelis subcapitata (=Pseudokirchneriella subcapitata) provides an insight into genome evolution and environmental adaptations in the Sphaeropleales.</title>
        <authorList>
            <person name="Suzuki S."/>
            <person name="Yamaguchi H."/>
            <person name="Nakajima N."/>
            <person name="Kawachi M."/>
        </authorList>
    </citation>
    <scope>NUCLEOTIDE SEQUENCE [LARGE SCALE GENOMIC DNA]</scope>
    <source>
        <strain evidence="1 2">NIES-35</strain>
    </source>
</reference>
<evidence type="ECO:0000313" key="1">
    <source>
        <dbReference type="EMBL" id="GBF88710.1"/>
    </source>
</evidence>
<dbReference type="GO" id="GO:0048529">
    <property type="term" value="F:magnesium-protoporphyrin IX monomethyl ester (oxidative) cyclase activity"/>
    <property type="evidence" value="ECO:0007669"/>
    <property type="project" value="InterPro"/>
</dbReference>
<organism evidence="1 2">
    <name type="scientific">Raphidocelis subcapitata</name>
    <dbReference type="NCBI Taxonomy" id="307507"/>
    <lineage>
        <taxon>Eukaryota</taxon>
        <taxon>Viridiplantae</taxon>
        <taxon>Chlorophyta</taxon>
        <taxon>core chlorophytes</taxon>
        <taxon>Chlorophyceae</taxon>
        <taxon>CS clade</taxon>
        <taxon>Sphaeropleales</taxon>
        <taxon>Selenastraceae</taxon>
        <taxon>Raphidocelis</taxon>
    </lineage>
</organism>
<proteinExistence type="predicted"/>
<dbReference type="Proteomes" id="UP000247498">
    <property type="component" value="Unassembled WGS sequence"/>
</dbReference>
<dbReference type="GO" id="GO:0009535">
    <property type="term" value="C:chloroplast thylakoid membrane"/>
    <property type="evidence" value="ECO:0007669"/>
    <property type="project" value="TreeGrafter"/>
</dbReference>
<dbReference type="AlphaFoldDB" id="A0A2V0NT10"/>
<sequence length="174" mass="19254">MLAFSASRAAARPAARPASRAVTIGRSRVVCARAAASTGDMGFKTMREGVKVAADESLLTPRFYTTDFDEMEQIVKAFNQHVIIETNKSTERLFPAVPDVEHPDFFVRMDRLVALNEKLVAVSRGGLPKPLQALARLPLIERMVAEMVQIYLMRPKDTGSVDLMTPEQAAQVMY</sequence>
<name>A0A2V0NT10_9CHLO</name>
<evidence type="ECO:0000313" key="2">
    <source>
        <dbReference type="Proteomes" id="UP000247498"/>
    </source>
</evidence>
<dbReference type="InterPro" id="IPR008434">
    <property type="entry name" value="AcsF"/>
</dbReference>
<protein>
    <submittedName>
        <fullName evidence="1">Copper target protein</fullName>
    </submittedName>
</protein>
<comment type="caution">
    <text evidence="1">The sequence shown here is derived from an EMBL/GenBank/DDBJ whole genome shotgun (WGS) entry which is preliminary data.</text>
</comment>
<accession>A0A2V0NT10</accession>
<dbReference type="EMBL" id="BDRX01000006">
    <property type="protein sequence ID" value="GBF88710.1"/>
    <property type="molecule type" value="Genomic_DNA"/>
</dbReference>
<keyword evidence="2" id="KW-1185">Reference proteome</keyword>
<dbReference type="InParanoid" id="A0A2V0NT10"/>
<gene>
    <name evidence="1" type="ORF">Rsub_01609</name>
</gene>
<dbReference type="PANTHER" id="PTHR31053:SF2">
    <property type="entry name" value="MAGNESIUM-PROTOPORPHYRIN IX MONOMETHYL ESTER [OXIDATIVE] CYCLASE, CHLOROPLASTIC"/>
    <property type="match status" value="1"/>
</dbReference>
<dbReference type="STRING" id="307507.A0A2V0NT10"/>
<dbReference type="OrthoDB" id="1025204at2759"/>